<gene>
    <name evidence="1" type="ORF">MA16_Dca010539</name>
</gene>
<dbReference type="EMBL" id="KZ501944">
    <property type="protein sequence ID" value="PKU86503.1"/>
    <property type="molecule type" value="Genomic_DNA"/>
</dbReference>
<reference evidence="1 2" key="1">
    <citation type="journal article" date="2016" name="Sci. Rep.">
        <title>The Dendrobium catenatum Lindl. genome sequence provides insights into polysaccharide synthase, floral development and adaptive evolution.</title>
        <authorList>
            <person name="Zhang G.Q."/>
            <person name="Xu Q."/>
            <person name="Bian C."/>
            <person name="Tsai W.C."/>
            <person name="Yeh C.M."/>
            <person name="Liu K.W."/>
            <person name="Yoshida K."/>
            <person name="Zhang L.S."/>
            <person name="Chang S.B."/>
            <person name="Chen F."/>
            <person name="Shi Y."/>
            <person name="Su Y.Y."/>
            <person name="Zhang Y.Q."/>
            <person name="Chen L.J."/>
            <person name="Yin Y."/>
            <person name="Lin M."/>
            <person name="Huang H."/>
            <person name="Deng H."/>
            <person name="Wang Z.W."/>
            <person name="Zhu S.L."/>
            <person name="Zhao X."/>
            <person name="Deng C."/>
            <person name="Niu S.C."/>
            <person name="Huang J."/>
            <person name="Wang M."/>
            <person name="Liu G.H."/>
            <person name="Yang H.J."/>
            <person name="Xiao X.J."/>
            <person name="Hsiao Y.Y."/>
            <person name="Wu W.L."/>
            <person name="Chen Y.Y."/>
            <person name="Mitsuda N."/>
            <person name="Ohme-Takagi M."/>
            <person name="Luo Y.B."/>
            <person name="Van de Peer Y."/>
            <person name="Liu Z.J."/>
        </authorList>
    </citation>
    <scope>NUCLEOTIDE SEQUENCE [LARGE SCALE GENOMIC DNA]</scope>
    <source>
        <tissue evidence="1">The whole plant</tissue>
    </source>
</reference>
<organism evidence="1 2">
    <name type="scientific">Dendrobium catenatum</name>
    <dbReference type="NCBI Taxonomy" id="906689"/>
    <lineage>
        <taxon>Eukaryota</taxon>
        <taxon>Viridiplantae</taxon>
        <taxon>Streptophyta</taxon>
        <taxon>Embryophyta</taxon>
        <taxon>Tracheophyta</taxon>
        <taxon>Spermatophyta</taxon>
        <taxon>Magnoliopsida</taxon>
        <taxon>Liliopsida</taxon>
        <taxon>Asparagales</taxon>
        <taxon>Orchidaceae</taxon>
        <taxon>Epidendroideae</taxon>
        <taxon>Malaxideae</taxon>
        <taxon>Dendrobiinae</taxon>
        <taxon>Dendrobium</taxon>
    </lineage>
</organism>
<reference evidence="1 2" key="2">
    <citation type="journal article" date="2017" name="Nature">
        <title>The Apostasia genome and the evolution of orchids.</title>
        <authorList>
            <person name="Zhang G.Q."/>
            <person name="Liu K.W."/>
            <person name="Li Z."/>
            <person name="Lohaus R."/>
            <person name="Hsiao Y.Y."/>
            <person name="Niu S.C."/>
            <person name="Wang J.Y."/>
            <person name="Lin Y.C."/>
            <person name="Xu Q."/>
            <person name="Chen L.J."/>
            <person name="Yoshida K."/>
            <person name="Fujiwara S."/>
            <person name="Wang Z.W."/>
            <person name="Zhang Y.Q."/>
            <person name="Mitsuda N."/>
            <person name="Wang M."/>
            <person name="Liu G.H."/>
            <person name="Pecoraro L."/>
            <person name="Huang H.X."/>
            <person name="Xiao X.J."/>
            <person name="Lin M."/>
            <person name="Wu X.Y."/>
            <person name="Wu W.L."/>
            <person name="Chen Y.Y."/>
            <person name="Chang S.B."/>
            <person name="Sakamoto S."/>
            <person name="Ohme-Takagi M."/>
            <person name="Yagi M."/>
            <person name="Zeng S.J."/>
            <person name="Shen C.Y."/>
            <person name="Yeh C.M."/>
            <person name="Luo Y.B."/>
            <person name="Tsai W.C."/>
            <person name="Van de Peer Y."/>
            <person name="Liu Z.J."/>
        </authorList>
    </citation>
    <scope>NUCLEOTIDE SEQUENCE [LARGE SCALE GENOMIC DNA]</scope>
    <source>
        <tissue evidence="1">The whole plant</tissue>
    </source>
</reference>
<accession>A0A2I0XF25</accession>
<evidence type="ECO:0000313" key="1">
    <source>
        <dbReference type="EMBL" id="PKU86503.1"/>
    </source>
</evidence>
<evidence type="ECO:0000313" key="2">
    <source>
        <dbReference type="Proteomes" id="UP000233837"/>
    </source>
</evidence>
<keyword evidence="2" id="KW-1185">Reference proteome</keyword>
<protein>
    <submittedName>
        <fullName evidence="1">Uncharacterized protein</fullName>
    </submittedName>
</protein>
<name>A0A2I0XF25_9ASPA</name>
<proteinExistence type="predicted"/>
<dbReference type="AlphaFoldDB" id="A0A2I0XF25"/>
<dbReference type="Proteomes" id="UP000233837">
    <property type="component" value="Unassembled WGS sequence"/>
</dbReference>
<sequence>MQLPGFKIAKPIIFSISNQRIPAKSSRSLVLKAIKEWHKYEDAVREKVLARVLRFLKTMETVPNHLQTPASTSLPYAPSIHSLPYMLDLPILE</sequence>